<reference evidence="2" key="1">
    <citation type="submission" date="2021-12" db="EMBL/GenBank/DDBJ databases">
        <title>Novel species in genus Dyadobacter.</title>
        <authorList>
            <person name="Ma C."/>
        </authorList>
    </citation>
    <scope>NUCLEOTIDE SEQUENCE</scope>
    <source>
        <strain evidence="2">CY399</strain>
    </source>
</reference>
<comment type="caution">
    <text evidence="2">The sequence shown here is derived from an EMBL/GenBank/DDBJ whole genome shotgun (WGS) entry which is preliminary data.</text>
</comment>
<proteinExistence type="predicted"/>
<feature type="compositionally biased region" description="Low complexity" evidence="1">
    <location>
        <begin position="157"/>
        <end position="166"/>
    </location>
</feature>
<gene>
    <name evidence="2" type="ORF">LXM24_09905</name>
</gene>
<name>A0A9X1T9F8_9BACT</name>
<evidence type="ECO:0000313" key="3">
    <source>
        <dbReference type="Proteomes" id="UP001139700"/>
    </source>
</evidence>
<protein>
    <submittedName>
        <fullName evidence="2">Uncharacterized protein</fullName>
    </submittedName>
</protein>
<dbReference type="Proteomes" id="UP001139700">
    <property type="component" value="Unassembled WGS sequence"/>
</dbReference>
<dbReference type="Gene3D" id="3.40.50.10610">
    <property type="entry name" value="ABC-type transport auxiliary lipoprotein component"/>
    <property type="match status" value="1"/>
</dbReference>
<accession>A0A9X1T9F8</accession>
<organism evidence="2 3">
    <name type="scientific">Dyadobacter fanqingshengii</name>
    <dbReference type="NCBI Taxonomy" id="2906443"/>
    <lineage>
        <taxon>Bacteria</taxon>
        <taxon>Pseudomonadati</taxon>
        <taxon>Bacteroidota</taxon>
        <taxon>Cytophagia</taxon>
        <taxon>Cytophagales</taxon>
        <taxon>Spirosomataceae</taxon>
        <taxon>Dyadobacter</taxon>
    </lineage>
</organism>
<dbReference type="EMBL" id="JAJTTA010000002">
    <property type="protein sequence ID" value="MCF0040398.1"/>
    <property type="molecule type" value="Genomic_DNA"/>
</dbReference>
<feature type="region of interest" description="Disordered" evidence="1">
    <location>
        <begin position="132"/>
        <end position="166"/>
    </location>
</feature>
<dbReference type="RefSeq" id="WP_234612858.1">
    <property type="nucleotide sequence ID" value="NZ_CP098806.1"/>
</dbReference>
<feature type="compositionally biased region" description="Basic and acidic residues" evidence="1">
    <location>
        <begin position="139"/>
        <end position="151"/>
    </location>
</feature>
<dbReference type="AlphaFoldDB" id="A0A9X1T9F8"/>
<keyword evidence="3" id="KW-1185">Reference proteome</keyword>
<evidence type="ECO:0000313" key="2">
    <source>
        <dbReference type="EMBL" id="MCF0040398.1"/>
    </source>
</evidence>
<evidence type="ECO:0000256" key="1">
    <source>
        <dbReference type="SAM" id="MobiDB-lite"/>
    </source>
</evidence>
<sequence length="221" mass="24151">MSILSSDLMVNVFAQGKTGEVIMPDEERKEAAPADRKNKIAVMPFQFLSNDPGYEPGQMSKRMQANCASSLRKNTSNVLIQDPMTTNRLLAKNKIDVNDPAAVDPQELAVLLGVEYLVFGAVDVVNKGASTTGSNVTTYKDKEKQDKDKNSKNTKASGTAITSNNGTTTTNYATKVTLDIYTDQGSTYYNKSRSSFGSQIDSYVSTLDYLIKRTPFGSKNK</sequence>